<evidence type="ECO:0000259" key="5">
    <source>
        <dbReference type="Pfam" id="PF00588"/>
    </source>
</evidence>
<dbReference type="GO" id="GO:0141100">
    <property type="term" value="F:tRNA (guanine(18)-2'-O)-methyltransferase activity"/>
    <property type="evidence" value="ECO:0007669"/>
    <property type="project" value="UniProtKB-UniRule"/>
</dbReference>
<dbReference type="HAMAP" id="MF_02060">
    <property type="entry name" value="tRNA_methyltr_TrmH"/>
    <property type="match status" value="1"/>
</dbReference>
<dbReference type="GO" id="GO:0000049">
    <property type="term" value="F:tRNA binding"/>
    <property type="evidence" value="ECO:0007669"/>
    <property type="project" value="UniProtKB-UniRule"/>
</dbReference>
<dbReference type="InterPro" id="IPR033671">
    <property type="entry name" value="TrmH"/>
</dbReference>
<feature type="binding site" evidence="4">
    <location>
        <position position="156"/>
    </location>
    <ligand>
        <name>S-adenosyl-L-methionine</name>
        <dbReference type="ChEBI" id="CHEBI:59789"/>
    </ligand>
</feature>
<dbReference type="GO" id="GO:0002938">
    <property type="term" value="P:tRNA guanine ribose methylation"/>
    <property type="evidence" value="ECO:0007669"/>
    <property type="project" value="UniProtKB-UniRule"/>
</dbReference>
<dbReference type="Proteomes" id="UP000198393">
    <property type="component" value="Unassembled WGS sequence"/>
</dbReference>
<dbReference type="InterPro" id="IPR001537">
    <property type="entry name" value="SpoU_MeTrfase"/>
</dbReference>
<keyword evidence="2 4" id="KW-0489">Methyltransferase</keyword>
<evidence type="ECO:0000256" key="4">
    <source>
        <dbReference type="HAMAP-Rule" id="MF_02060"/>
    </source>
</evidence>
<comment type="caution">
    <text evidence="4">Lacks conserved residue(s) required for the propagation of feature annotation.</text>
</comment>
<keyword evidence="4" id="KW-0949">S-adenosyl-L-methionine</keyword>
<dbReference type="OrthoDB" id="9794400at2"/>
<dbReference type="Gene3D" id="3.40.1280.10">
    <property type="match status" value="1"/>
</dbReference>
<dbReference type="PANTHER" id="PTHR43453:SF3">
    <property type="entry name" value="TRNA_RRNA METHYLTRANSFERASE SPOU TYPE DOMAIN-CONTAINING PROTEIN"/>
    <property type="match status" value="1"/>
</dbReference>
<dbReference type="RefSeq" id="WP_089355721.1">
    <property type="nucleotide sequence ID" value="NZ_FZPD01000002.1"/>
</dbReference>
<comment type="similarity">
    <text evidence="4">Belongs to the class IV-like SAM-binding methyltransferase superfamily. RNA methyltransferase TrmH family.</text>
</comment>
<dbReference type="SUPFAM" id="SSF75217">
    <property type="entry name" value="alpha/beta knot"/>
    <property type="match status" value="1"/>
</dbReference>
<comment type="catalytic activity">
    <reaction evidence="4">
        <text>guanosine(18) in tRNA + S-adenosyl-L-methionine = 2'-O-methylguanosine(18) in tRNA + S-adenosyl-L-homocysteine + H(+)</text>
        <dbReference type="Rhea" id="RHEA:20077"/>
        <dbReference type="Rhea" id="RHEA-COMP:10190"/>
        <dbReference type="Rhea" id="RHEA-COMP:10192"/>
        <dbReference type="ChEBI" id="CHEBI:15378"/>
        <dbReference type="ChEBI" id="CHEBI:57856"/>
        <dbReference type="ChEBI" id="CHEBI:59789"/>
        <dbReference type="ChEBI" id="CHEBI:74269"/>
        <dbReference type="ChEBI" id="CHEBI:74445"/>
        <dbReference type="EC" id="2.1.1.34"/>
    </reaction>
</comment>
<name>A0A239GRD1_EKHLU</name>
<keyword evidence="4" id="KW-0819">tRNA processing</keyword>
<keyword evidence="7" id="KW-1185">Reference proteome</keyword>
<proteinExistence type="inferred from homology"/>
<comment type="function">
    <text evidence="4">Catalyzes the 2'-O methylation of guanosine at position 18 in tRNA.</text>
</comment>
<evidence type="ECO:0000313" key="7">
    <source>
        <dbReference type="Proteomes" id="UP000198393"/>
    </source>
</evidence>
<gene>
    <name evidence="4" type="primary">trmH</name>
    <name evidence="6" type="ORF">SAMN05421640_0949</name>
</gene>
<evidence type="ECO:0000256" key="2">
    <source>
        <dbReference type="ARBA" id="ARBA00022603"/>
    </source>
</evidence>
<sequence>MNPQQVIDILEEFVSENKQTHIDRVLSKRTRHVTLVFEDIDKPHNVSAVLRTAECMGIQDLHFIKNKNDYEINPIITQGAAKWVTMHHHNNAEDNVDACYQSLRDEGYQIFATSLHETSRSIDAIDPTVKTAIVFGTEADGITQEAGEKADGFVHIPMSGFTESFNLSVSAAICLTVLKSKLDGWPSLADQEKLVLRSEWYRKIVREADIILRSKGVEV</sequence>
<dbReference type="EC" id="2.1.1.34" evidence="4"/>
<protein>
    <recommendedName>
        <fullName evidence="4">tRNA (guanosine(18)-2'-O)-methyltransferase</fullName>
        <ecNumber evidence="4">2.1.1.34</ecNumber>
    </recommendedName>
    <alternativeName>
        <fullName evidence="4">tRNA [Gm18] methyltransferase</fullName>
    </alternativeName>
</protein>
<keyword evidence="3 4" id="KW-0808">Transferase</keyword>
<dbReference type="CDD" id="cd18092">
    <property type="entry name" value="SpoU-like_TrmH"/>
    <property type="match status" value="1"/>
</dbReference>
<organism evidence="6 7">
    <name type="scientific">Ekhidna lutea</name>
    <dbReference type="NCBI Taxonomy" id="447679"/>
    <lineage>
        <taxon>Bacteria</taxon>
        <taxon>Pseudomonadati</taxon>
        <taxon>Bacteroidota</taxon>
        <taxon>Cytophagia</taxon>
        <taxon>Cytophagales</taxon>
        <taxon>Reichenbachiellaceae</taxon>
        <taxon>Ekhidna</taxon>
    </lineage>
</organism>
<feature type="binding site" evidence="4">
    <location>
        <position position="113"/>
    </location>
    <ligand>
        <name>S-adenosyl-L-methionine</name>
        <dbReference type="ChEBI" id="CHEBI:59789"/>
    </ligand>
</feature>
<evidence type="ECO:0000313" key="6">
    <source>
        <dbReference type="EMBL" id="SNS71063.1"/>
    </source>
</evidence>
<evidence type="ECO:0000256" key="3">
    <source>
        <dbReference type="ARBA" id="ARBA00022679"/>
    </source>
</evidence>
<accession>A0A239GRD1</accession>
<dbReference type="InterPro" id="IPR029028">
    <property type="entry name" value="Alpha/beta_knot_MTases"/>
</dbReference>
<dbReference type="Pfam" id="PF00588">
    <property type="entry name" value="SpoU_methylase"/>
    <property type="match status" value="1"/>
</dbReference>
<dbReference type="PANTHER" id="PTHR43453">
    <property type="entry name" value="RRNA METHYLASE-LIKE"/>
    <property type="match status" value="1"/>
</dbReference>
<dbReference type="InterPro" id="IPR029026">
    <property type="entry name" value="tRNA_m1G_MTases_N"/>
</dbReference>
<dbReference type="EMBL" id="FZPD01000002">
    <property type="protein sequence ID" value="SNS71063.1"/>
    <property type="molecule type" value="Genomic_DNA"/>
</dbReference>
<keyword evidence="4" id="KW-0694">RNA-binding</keyword>
<keyword evidence="1 4" id="KW-0820">tRNA-binding</keyword>
<dbReference type="AlphaFoldDB" id="A0A239GRD1"/>
<feature type="domain" description="tRNA/rRNA methyltransferase SpoU type" evidence="5">
    <location>
        <begin position="33"/>
        <end position="175"/>
    </location>
</feature>
<reference evidence="6 7" key="1">
    <citation type="submission" date="2017-06" db="EMBL/GenBank/DDBJ databases">
        <authorList>
            <person name="Kim H.J."/>
            <person name="Triplett B.A."/>
        </authorList>
    </citation>
    <scope>NUCLEOTIDE SEQUENCE [LARGE SCALE GENOMIC DNA]</scope>
    <source>
        <strain evidence="6 7">DSM 19307</strain>
    </source>
</reference>
<evidence type="ECO:0000256" key="1">
    <source>
        <dbReference type="ARBA" id="ARBA00022555"/>
    </source>
</evidence>